<dbReference type="Proteomes" id="UP000189703">
    <property type="component" value="Unplaced"/>
</dbReference>
<keyword evidence="1" id="KW-0175">Coiled coil</keyword>
<evidence type="ECO:0000313" key="3">
    <source>
        <dbReference type="Proteomes" id="UP000189703"/>
    </source>
</evidence>
<dbReference type="RefSeq" id="XP_010267586.1">
    <property type="nucleotide sequence ID" value="XM_010269284.2"/>
</dbReference>
<evidence type="ECO:0000256" key="1">
    <source>
        <dbReference type="SAM" id="Coils"/>
    </source>
</evidence>
<sequence length="105" mass="11912">MAEATCYVVDLCNKVEVLLSQLKASEEKRDQLKVRVAEVESGRESIVLAMHEEHDLRKVLEVEITIKKELVRNLKDALKASEERRLLSEEGHKAAEKQAEEAVEA</sequence>
<feature type="coiled-coil region" evidence="1">
    <location>
        <begin position="15"/>
        <end position="84"/>
    </location>
</feature>
<dbReference type="KEGG" id="nnu:104604773"/>
<organism evidence="3 4">
    <name type="scientific">Nelumbo nucifera</name>
    <name type="common">Sacred lotus</name>
    <dbReference type="NCBI Taxonomy" id="4432"/>
    <lineage>
        <taxon>Eukaryota</taxon>
        <taxon>Viridiplantae</taxon>
        <taxon>Streptophyta</taxon>
        <taxon>Embryophyta</taxon>
        <taxon>Tracheophyta</taxon>
        <taxon>Spermatophyta</taxon>
        <taxon>Magnoliopsida</taxon>
        <taxon>Proteales</taxon>
        <taxon>Nelumbonaceae</taxon>
        <taxon>Nelumbo</taxon>
    </lineage>
</organism>
<keyword evidence="3" id="KW-1185">Reference proteome</keyword>
<dbReference type="GeneID" id="104604773"/>
<name>A0A1U8AIQ3_NELNU</name>
<feature type="region of interest" description="Disordered" evidence="2">
    <location>
        <begin position="85"/>
        <end position="105"/>
    </location>
</feature>
<evidence type="ECO:0000313" key="4">
    <source>
        <dbReference type="RefSeq" id="XP_010267586.1"/>
    </source>
</evidence>
<accession>A0A1U8AIQ3</accession>
<proteinExistence type="predicted"/>
<protein>
    <submittedName>
        <fullName evidence="4">Uncharacterized protein LOC104604773</fullName>
    </submittedName>
</protein>
<reference evidence="4" key="1">
    <citation type="submission" date="2025-08" db="UniProtKB">
        <authorList>
            <consortium name="RefSeq"/>
        </authorList>
    </citation>
    <scope>IDENTIFICATION</scope>
</reference>
<dbReference type="AlphaFoldDB" id="A0A1U8AIQ3"/>
<gene>
    <name evidence="4" type="primary">LOC104604773</name>
</gene>
<dbReference type="InParanoid" id="A0A1U8AIQ3"/>
<evidence type="ECO:0000256" key="2">
    <source>
        <dbReference type="SAM" id="MobiDB-lite"/>
    </source>
</evidence>